<keyword evidence="1" id="KW-0813">Transport</keyword>
<dbReference type="GO" id="GO:0042147">
    <property type="term" value="P:retrograde transport, endosome to Golgi"/>
    <property type="evidence" value="ECO:0007669"/>
    <property type="project" value="InterPro"/>
</dbReference>
<dbReference type="GO" id="GO:0015031">
    <property type="term" value="P:protein transport"/>
    <property type="evidence" value="ECO:0007669"/>
    <property type="project" value="UniProtKB-KW"/>
</dbReference>
<evidence type="ECO:0000256" key="2">
    <source>
        <dbReference type="ARBA" id="ARBA00022927"/>
    </source>
</evidence>
<dbReference type="PANTHER" id="PTHR13258">
    <property type="entry name" value="SYNDETIN"/>
    <property type="match status" value="1"/>
</dbReference>
<evidence type="ECO:0000256" key="1">
    <source>
        <dbReference type="ARBA" id="ARBA00022448"/>
    </source>
</evidence>
<feature type="domain" description="Vacuolar protein sorting-associated protein 54 N-terminal" evidence="6">
    <location>
        <begin position="18"/>
        <end position="247"/>
    </location>
</feature>
<dbReference type="InterPro" id="IPR019514">
    <property type="entry name" value="Syndetin_C"/>
</dbReference>
<reference evidence="7" key="1">
    <citation type="submission" date="2022-04" db="EMBL/GenBank/DDBJ databases">
        <title>Carnegiea gigantea Genome sequencing and assembly v2.</title>
        <authorList>
            <person name="Copetti D."/>
            <person name="Sanderson M.J."/>
            <person name="Burquez A."/>
            <person name="Wojciechowski M.F."/>
        </authorList>
    </citation>
    <scope>NUCLEOTIDE SEQUENCE</scope>
    <source>
        <strain evidence="7">SGP5-SGP5p</strain>
        <tissue evidence="7">Aerial part</tissue>
    </source>
</reference>
<feature type="domain" description="Syndetin C-terminal" evidence="5">
    <location>
        <begin position="689"/>
        <end position="919"/>
    </location>
</feature>
<dbReference type="GO" id="GO:1990745">
    <property type="term" value="C:EARP complex"/>
    <property type="evidence" value="ECO:0007669"/>
    <property type="project" value="InterPro"/>
</dbReference>
<evidence type="ECO:0000256" key="3">
    <source>
        <dbReference type="ARBA" id="ARBA00023054"/>
    </source>
</evidence>
<dbReference type="Pfam" id="PF10475">
    <property type="entry name" value="Vps54_N"/>
    <property type="match status" value="1"/>
</dbReference>
<feature type="region of interest" description="Disordered" evidence="4">
    <location>
        <begin position="529"/>
        <end position="552"/>
    </location>
</feature>
<dbReference type="GO" id="GO:0032456">
    <property type="term" value="P:endocytic recycling"/>
    <property type="evidence" value="ECO:0007669"/>
    <property type="project" value="InterPro"/>
</dbReference>
<keyword evidence="2" id="KW-0653">Protein transport</keyword>
<accession>A0A9Q1GTF2</accession>
<dbReference type="AlphaFoldDB" id="A0A9Q1GTF2"/>
<dbReference type="Pfam" id="PF10474">
    <property type="entry name" value="Syndetin_C"/>
    <property type="match status" value="1"/>
</dbReference>
<evidence type="ECO:0000259" key="6">
    <source>
        <dbReference type="Pfam" id="PF10475"/>
    </source>
</evidence>
<organism evidence="7 8">
    <name type="scientific">Carnegiea gigantea</name>
    <dbReference type="NCBI Taxonomy" id="171969"/>
    <lineage>
        <taxon>Eukaryota</taxon>
        <taxon>Viridiplantae</taxon>
        <taxon>Streptophyta</taxon>
        <taxon>Embryophyta</taxon>
        <taxon>Tracheophyta</taxon>
        <taxon>Spermatophyta</taxon>
        <taxon>Magnoliopsida</taxon>
        <taxon>eudicotyledons</taxon>
        <taxon>Gunneridae</taxon>
        <taxon>Pentapetalae</taxon>
        <taxon>Caryophyllales</taxon>
        <taxon>Cactineae</taxon>
        <taxon>Cactaceae</taxon>
        <taxon>Cactoideae</taxon>
        <taxon>Echinocereeae</taxon>
        <taxon>Carnegiea</taxon>
    </lineage>
</organism>
<proteinExistence type="predicted"/>
<dbReference type="GO" id="GO:0005829">
    <property type="term" value="C:cytosol"/>
    <property type="evidence" value="ECO:0007669"/>
    <property type="project" value="GOC"/>
</dbReference>
<name>A0A9Q1GTF2_9CARY</name>
<keyword evidence="8" id="KW-1185">Reference proteome</keyword>
<evidence type="ECO:0008006" key="9">
    <source>
        <dbReference type="Google" id="ProtNLM"/>
    </source>
</evidence>
<feature type="compositionally biased region" description="Polar residues" evidence="4">
    <location>
        <begin position="529"/>
        <end position="544"/>
    </location>
</feature>
<gene>
    <name evidence="7" type="ORF">Cgig2_018692</name>
</gene>
<evidence type="ECO:0000313" key="8">
    <source>
        <dbReference type="Proteomes" id="UP001153076"/>
    </source>
</evidence>
<evidence type="ECO:0000259" key="5">
    <source>
        <dbReference type="Pfam" id="PF10474"/>
    </source>
</evidence>
<comment type="caution">
    <text evidence="7">The sequence shown here is derived from an EMBL/GenBank/DDBJ whole genome shotgun (WGS) entry which is preliminary data.</text>
</comment>
<dbReference type="EMBL" id="JAKOGI010001601">
    <property type="protein sequence ID" value="KAJ8424800.1"/>
    <property type="molecule type" value="Genomic_DNA"/>
</dbReference>
<evidence type="ECO:0000256" key="4">
    <source>
        <dbReference type="SAM" id="MobiDB-lite"/>
    </source>
</evidence>
<dbReference type="PANTHER" id="PTHR13258:SF0">
    <property type="entry name" value="SYNDETIN"/>
    <property type="match status" value="1"/>
</dbReference>
<keyword evidence="3" id="KW-0175">Coiled coil</keyword>
<dbReference type="InterPro" id="IPR040047">
    <property type="entry name" value="VPS50"/>
</dbReference>
<dbReference type="OrthoDB" id="10263345at2759"/>
<sequence>MHLPQRTPLLITYQLCFQDFDPIVYTLLSTLAEDGIECFENKATTRLAQLDGISARLSRHVMEHHEEMVKGIQLVKELQRDLKIATIICMNGRRRLTSSMQEVSRDLIVTTNSKKKEALLDLLPILTELRHALDMQKELEALAEEGNFCKAFQVLSEYLQLLDTYSELLVVQEMSRGVEVWLGNTLQKLDSLLLQVCKVFKEEKYITVIDAYALIGDVSGLAEKIRSYFMQEVLSETHSALKIALIEMQHDMDGQCEISQPPQMVEQMNLASESCESEMDNGAQAASIEGSELSYSAYQPATGISSAETSEANGAILVESDDACDYSANPSRGSPWYDLRREAAILVSQSLQRGRKNIWQLSTSRVSLLLSLTAFCSTSIHQFLRNYEDLNIFVLAGEAFCGDEAAELRTKLKAACDNYYGNYHKQNISVFRIVLEKECWEKLPPDVTQVVSFAGLVGDEAPFIASSDDSSTSTRLRSIKVVRSAETGSRKSGFSYWCKNGNPFLTNASPPSACNMSLFSGGGASVGNEGNATDFQSDKSSPSNDGVKCTNGDATILEDENEELLADFIDEDSQLPSRRSKRSLSRSHSWHWRDDEATTQTGSSLCLLRFMDKYARLMQKLGMVNVEFFKDSSANGKGVIDNLNYRLKITVNRISQECEQWLQPQSPLSPPSSFKNMDPAPTSVPGSTLGLKERCTAVDTISFVARVLHRSKPHLQSMLLQNNPAIVEDFFVNLVDTVPDLTEHIHRRTARLLLHIDGFIDRVANAKWEVKELGLEHNGYVDLLLEEFKHYRTRLAHGEIYKEVQEQLLEYGVELVADTLIEGLSRVKRCTDEGRALMSLDLQVLINGLQHIVFKDVKPKLQVVETFIKAYYLPATEYVNWARAHQEYSKSQVVGLINLVAYMKGWKRKTRLEVLEKLE</sequence>
<protein>
    <recommendedName>
        <fullName evidence="9">Syndetin</fullName>
    </recommendedName>
</protein>
<dbReference type="Proteomes" id="UP001153076">
    <property type="component" value="Unassembled WGS sequence"/>
</dbReference>
<dbReference type="GO" id="GO:0000149">
    <property type="term" value="F:SNARE binding"/>
    <property type="evidence" value="ECO:0007669"/>
    <property type="project" value="TreeGrafter"/>
</dbReference>
<evidence type="ECO:0000313" key="7">
    <source>
        <dbReference type="EMBL" id="KAJ8424800.1"/>
    </source>
</evidence>
<dbReference type="InterPro" id="IPR019515">
    <property type="entry name" value="VPS54_N"/>
</dbReference>